<comment type="caution">
    <text evidence="2">The sequence shown here is derived from an EMBL/GenBank/DDBJ whole genome shotgun (WGS) entry which is preliminary data.</text>
</comment>
<evidence type="ECO:0000313" key="3">
    <source>
        <dbReference type="EMBL" id="CAF4566202.1"/>
    </source>
</evidence>
<keyword evidence="6" id="KW-1185">Reference proteome</keyword>
<dbReference type="EMBL" id="CAJNXB010001438">
    <property type="protein sequence ID" value="CAF3167265.1"/>
    <property type="molecule type" value="Genomic_DNA"/>
</dbReference>
<gene>
    <name evidence="3" type="ORF">HFQ381_LOCUS31749</name>
    <name evidence="2" type="ORF">LUA448_LOCUS20434</name>
    <name evidence="1" type="ORF">TIS948_LOCUS10613</name>
    <name evidence="4" type="ORF">UJA718_LOCUS30661</name>
</gene>
<evidence type="ECO:0000313" key="4">
    <source>
        <dbReference type="EMBL" id="CAF4581808.1"/>
    </source>
</evidence>
<evidence type="ECO:0000313" key="1">
    <source>
        <dbReference type="EMBL" id="CAF3167265.1"/>
    </source>
</evidence>
<evidence type="ECO:0000313" key="5">
    <source>
        <dbReference type="Proteomes" id="UP000663833"/>
    </source>
</evidence>
<dbReference type="EMBL" id="CAJOBP010015676">
    <property type="protein sequence ID" value="CAF4581808.1"/>
    <property type="molecule type" value="Genomic_DNA"/>
</dbReference>
<evidence type="ECO:0000313" key="2">
    <source>
        <dbReference type="EMBL" id="CAF3432078.1"/>
    </source>
</evidence>
<dbReference type="AlphaFoldDB" id="A0A818CKJ1"/>
<dbReference type="Proteomes" id="UP000663851">
    <property type="component" value="Unassembled WGS sequence"/>
</dbReference>
<sequence>MPFIDFKCIDVQSLDESSTITAEEIQQDKAVRQSNFMRAPEMANTIIDHNPEVLAFYWYMWTCRDRTYSNSLPPEQITRRTVKRMPVPTEEEQLCMKQHTKLFTAVLRSDRINYAGQVLYANTKALIQLQFEFSNHIFIIDDDNSRLLFVCAVILHELVHIFEPTHIDLEKEFRLFCEVFNTQRRSADPPKATYEVGEIFETMLFGGTAVRYNENEIRRCGDADDNEAHFFINDDRQYHRFFITYDLAILRYIPKRKRQFITIRRFFRTIRQHVTNITSMQRQQINN</sequence>
<dbReference type="EMBL" id="CAJOBO010006801">
    <property type="protein sequence ID" value="CAF4566202.1"/>
    <property type="molecule type" value="Genomic_DNA"/>
</dbReference>
<accession>A0A818CKJ1</accession>
<reference evidence="2" key="1">
    <citation type="submission" date="2021-02" db="EMBL/GenBank/DDBJ databases">
        <authorList>
            <person name="Nowell W R."/>
        </authorList>
    </citation>
    <scope>NUCLEOTIDE SEQUENCE</scope>
</reference>
<evidence type="ECO:0000313" key="6">
    <source>
        <dbReference type="Proteomes" id="UP000663873"/>
    </source>
</evidence>
<name>A0A818CKJ1_9BILA</name>
<protein>
    <submittedName>
        <fullName evidence="2">Uncharacterized protein</fullName>
    </submittedName>
</protein>
<proteinExistence type="predicted"/>
<dbReference type="Proteomes" id="UP000663825">
    <property type="component" value="Unassembled WGS sequence"/>
</dbReference>
<dbReference type="Proteomes" id="UP000663873">
    <property type="component" value="Unassembled WGS sequence"/>
</dbReference>
<dbReference type="Proteomes" id="UP000663833">
    <property type="component" value="Unassembled WGS sequence"/>
</dbReference>
<organism evidence="2 5">
    <name type="scientific">Rotaria socialis</name>
    <dbReference type="NCBI Taxonomy" id="392032"/>
    <lineage>
        <taxon>Eukaryota</taxon>
        <taxon>Metazoa</taxon>
        <taxon>Spiralia</taxon>
        <taxon>Gnathifera</taxon>
        <taxon>Rotifera</taxon>
        <taxon>Eurotatoria</taxon>
        <taxon>Bdelloidea</taxon>
        <taxon>Philodinida</taxon>
        <taxon>Philodinidae</taxon>
        <taxon>Rotaria</taxon>
    </lineage>
</organism>
<dbReference type="EMBL" id="CAJNYD010002584">
    <property type="protein sequence ID" value="CAF3432078.1"/>
    <property type="molecule type" value="Genomic_DNA"/>
</dbReference>